<feature type="compositionally biased region" description="Low complexity" evidence="1">
    <location>
        <begin position="54"/>
        <end position="109"/>
    </location>
</feature>
<feature type="compositionally biased region" description="Basic and acidic residues" evidence="1">
    <location>
        <begin position="110"/>
        <end position="124"/>
    </location>
</feature>
<dbReference type="Pfam" id="PF01471">
    <property type="entry name" value="PG_binding_1"/>
    <property type="match status" value="1"/>
</dbReference>
<dbReference type="Proteomes" id="UP000695264">
    <property type="component" value="Unassembled WGS sequence"/>
</dbReference>
<feature type="domain" description="Peptidoglycan binding-like" evidence="3">
    <location>
        <begin position="126"/>
        <end position="183"/>
    </location>
</feature>
<evidence type="ECO:0000256" key="1">
    <source>
        <dbReference type="SAM" id="MobiDB-lite"/>
    </source>
</evidence>
<dbReference type="SUPFAM" id="SSF47090">
    <property type="entry name" value="PGBD-like"/>
    <property type="match status" value="1"/>
</dbReference>
<keyword evidence="2" id="KW-0812">Transmembrane</keyword>
<dbReference type="Gene3D" id="1.10.101.10">
    <property type="entry name" value="PGBD-like superfamily/PGBD"/>
    <property type="match status" value="1"/>
</dbReference>
<keyword evidence="5" id="KW-1185">Reference proteome</keyword>
<dbReference type="InterPro" id="IPR002477">
    <property type="entry name" value="Peptidoglycan-bd-like"/>
</dbReference>
<evidence type="ECO:0000313" key="4">
    <source>
        <dbReference type="EMBL" id="NJQ03471.1"/>
    </source>
</evidence>
<dbReference type="InterPro" id="IPR036366">
    <property type="entry name" value="PGBDSf"/>
</dbReference>
<sequence>MPAGRHKNAHGPRPRWRGRLLPAGAVAVLAVLAFVLVRLLDQPLAPPRSPVIEARTGPAPVATTTVTARPPAVTPTAGPSGTSPRIRPSSSSAPPAGTPGPTTGAGAPSEGRDEGAAATMRRGDAGDEVLRLQERLRQVGIQTAQLTGTYDQPTEAAVQNYQALRKIVSDPQGVYGPATRSALEAET</sequence>
<name>A0ABX1C0T2_9ACTN</name>
<dbReference type="EMBL" id="JAATEN010000025">
    <property type="protein sequence ID" value="NJQ03471.1"/>
    <property type="molecule type" value="Genomic_DNA"/>
</dbReference>
<keyword evidence="2" id="KW-0472">Membrane</keyword>
<gene>
    <name evidence="4" type="ORF">HCK00_23820</name>
</gene>
<evidence type="ECO:0000259" key="3">
    <source>
        <dbReference type="Pfam" id="PF01471"/>
    </source>
</evidence>
<dbReference type="RefSeq" id="WP_168104098.1">
    <property type="nucleotide sequence ID" value="NZ_JAATEN010000025.1"/>
</dbReference>
<dbReference type="InterPro" id="IPR036365">
    <property type="entry name" value="PGBD-like_sf"/>
</dbReference>
<accession>A0ABX1C0T2</accession>
<feature type="transmembrane region" description="Helical" evidence="2">
    <location>
        <begin position="20"/>
        <end position="40"/>
    </location>
</feature>
<reference evidence="4 5" key="1">
    <citation type="submission" date="2020-03" db="EMBL/GenBank/DDBJ databases">
        <title>WGS of actinomycetes isolated from Thailand.</title>
        <authorList>
            <person name="Thawai C."/>
        </authorList>
    </citation>
    <scope>NUCLEOTIDE SEQUENCE [LARGE SCALE GENOMIC DNA]</scope>
    <source>
        <strain evidence="4 5">PLAI 1-29</strain>
    </source>
</reference>
<feature type="region of interest" description="Disordered" evidence="1">
    <location>
        <begin position="46"/>
        <end position="124"/>
    </location>
</feature>
<protein>
    <recommendedName>
        <fullName evidence="3">Peptidoglycan binding-like domain-containing protein</fullName>
    </recommendedName>
</protein>
<evidence type="ECO:0000256" key="2">
    <source>
        <dbReference type="SAM" id="Phobius"/>
    </source>
</evidence>
<comment type="caution">
    <text evidence="4">The sequence shown here is derived from an EMBL/GenBank/DDBJ whole genome shotgun (WGS) entry which is preliminary data.</text>
</comment>
<organism evidence="4 5">
    <name type="scientific">Streptomyces zingiberis</name>
    <dbReference type="NCBI Taxonomy" id="2053010"/>
    <lineage>
        <taxon>Bacteria</taxon>
        <taxon>Bacillati</taxon>
        <taxon>Actinomycetota</taxon>
        <taxon>Actinomycetes</taxon>
        <taxon>Kitasatosporales</taxon>
        <taxon>Streptomycetaceae</taxon>
        <taxon>Streptomyces</taxon>
    </lineage>
</organism>
<evidence type="ECO:0000313" key="5">
    <source>
        <dbReference type="Proteomes" id="UP000695264"/>
    </source>
</evidence>
<proteinExistence type="predicted"/>
<keyword evidence="2" id="KW-1133">Transmembrane helix</keyword>